<evidence type="ECO:0000256" key="1">
    <source>
        <dbReference type="SAM" id="MobiDB-lite"/>
    </source>
</evidence>
<feature type="compositionally biased region" description="Polar residues" evidence="1">
    <location>
        <begin position="159"/>
        <end position="169"/>
    </location>
</feature>
<dbReference type="InterPro" id="IPR058248">
    <property type="entry name" value="Lxx211020-like"/>
</dbReference>
<feature type="region of interest" description="Disordered" evidence="1">
    <location>
        <begin position="145"/>
        <end position="169"/>
    </location>
</feature>
<feature type="signal peptide" evidence="2">
    <location>
        <begin position="1"/>
        <end position="17"/>
    </location>
</feature>
<evidence type="ECO:0000313" key="3">
    <source>
        <dbReference type="EMBL" id="TWE20321.1"/>
    </source>
</evidence>
<dbReference type="EMBL" id="VIVR01000001">
    <property type="protein sequence ID" value="TWE20321.1"/>
    <property type="molecule type" value="Genomic_DNA"/>
</dbReference>
<protein>
    <recommendedName>
        <fullName evidence="5">Copper(I)-binding protein</fullName>
    </recommendedName>
</protein>
<dbReference type="InterPro" id="IPR036182">
    <property type="entry name" value="PCuAC_sf"/>
</dbReference>
<dbReference type="Proteomes" id="UP000318416">
    <property type="component" value="Unassembled WGS sequence"/>
</dbReference>
<keyword evidence="2" id="KW-0732">Signal</keyword>
<name>A0A561EXI9_9ACTN</name>
<dbReference type="AlphaFoldDB" id="A0A561EXI9"/>
<dbReference type="Pfam" id="PF04314">
    <property type="entry name" value="PCuAC"/>
    <property type="match status" value="1"/>
</dbReference>
<evidence type="ECO:0000256" key="2">
    <source>
        <dbReference type="SAM" id="SignalP"/>
    </source>
</evidence>
<proteinExistence type="predicted"/>
<evidence type="ECO:0008006" key="5">
    <source>
        <dbReference type="Google" id="ProtNLM"/>
    </source>
</evidence>
<reference evidence="3 4" key="1">
    <citation type="submission" date="2019-06" db="EMBL/GenBank/DDBJ databases">
        <title>Sequencing the genomes of 1000 actinobacteria strains.</title>
        <authorList>
            <person name="Klenk H.-P."/>
        </authorList>
    </citation>
    <scope>NUCLEOTIDE SEQUENCE [LARGE SCALE GENOMIC DNA]</scope>
    <source>
        <strain evidence="3 4">DSM 41649</strain>
    </source>
</reference>
<dbReference type="RefSeq" id="WP_170290697.1">
    <property type="nucleotide sequence ID" value="NZ_BAAABR010000017.1"/>
</dbReference>
<dbReference type="SUPFAM" id="SSF110087">
    <property type="entry name" value="DR1885-like metal-binding protein"/>
    <property type="match status" value="1"/>
</dbReference>
<feature type="chain" id="PRO_5038865226" description="Copper(I)-binding protein" evidence="2">
    <location>
        <begin position="18"/>
        <end position="169"/>
    </location>
</feature>
<dbReference type="PANTHER" id="PTHR36302">
    <property type="entry name" value="BLR7088 PROTEIN"/>
    <property type="match status" value="1"/>
</dbReference>
<dbReference type="Gene3D" id="2.60.40.1890">
    <property type="entry name" value="PCu(A)C copper chaperone"/>
    <property type="match status" value="1"/>
</dbReference>
<evidence type="ECO:0000313" key="4">
    <source>
        <dbReference type="Proteomes" id="UP000318416"/>
    </source>
</evidence>
<accession>A0A561EXI9</accession>
<dbReference type="InterPro" id="IPR007410">
    <property type="entry name" value="LpqE-like"/>
</dbReference>
<keyword evidence="4" id="KW-1185">Reference proteome</keyword>
<organism evidence="3 4">
    <name type="scientific">Kitasatospora atroaurantiaca</name>
    <dbReference type="NCBI Taxonomy" id="285545"/>
    <lineage>
        <taxon>Bacteria</taxon>
        <taxon>Bacillati</taxon>
        <taxon>Actinomycetota</taxon>
        <taxon>Actinomycetes</taxon>
        <taxon>Kitasatosporales</taxon>
        <taxon>Streptomycetaceae</taxon>
        <taxon>Kitasatospora</taxon>
    </lineage>
</organism>
<comment type="caution">
    <text evidence="3">The sequence shown here is derived from an EMBL/GenBank/DDBJ whole genome shotgun (WGS) entry which is preliminary data.</text>
</comment>
<sequence>MNRAALAPLTAAATALALLCGWTAVGGAGRARPVEADRGWLLVPTAGSATTAAFFTVRNPGDVPDELTGATAELPGQVSLKRHRHQGGAGSWAPVAALTVPARGELRMSPEGADLLITRMAGLRVGQWVEFTLHFRRSPDLRVRAQAVPPGGLPKDSGISGNSSAPRSD</sequence>
<gene>
    <name evidence="3" type="ORF">FB465_5470</name>
</gene>
<dbReference type="PANTHER" id="PTHR36302:SF1">
    <property type="entry name" value="COPPER CHAPERONE PCU(A)C"/>
    <property type="match status" value="1"/>
</dbReference>